<dbReference type="PANTHER" id="PTHR18937">
    <property type="entry name" value="STRUCTURAL MAINTENANCE OF CHROMOSOMES SMC FAMILY MEMBER"/>
    <property type="match status" value="1"/>
</dbReference>
<keyword evidence="8" id="KW-1185">Reference proteome</keyword>
<dbReference type="InterPro" id="IPR003395">
    <property type="entry name" value="RecF/RecN/SMC_N"/>
</dbReference>
<keyword evidence="3" id="KW-0067">ATP-binding</keyword>
<dbReference type="GO" id="GO:0007076">
    <property type="term" value="P:mitotic chromosome condensation"/>
    <property type="evidence" value="ECO:0007669"/>
    <property type="project" value="TreeGrafter"/>
</dbReference>
<reference evidence="9" key="1">
    <citation type="submission" date="2022-11" db="UniProtKB">
        <authorList>
            <consortium name="WormBaseParasite"/>
        </authorList>
    </citation>
    <scope>IDENTIFICATION</scope>
</reference>
<evidence type="ECO:0000256" key="3">
    <source>
        <dbReference type="ARBA" id="ARBA00022840"/>
    </source>
</evidence>
<dbReference type="SUPFAM" id="SSF52540">
    <property type="entry name" value="P-loop containing nucleoside triphosphate hydrolases"/>
    <property type="match status" value="1"/>
</dbReference>
<evidence type="ECO:0000256" key="4">
    <source>
        <dbReference type="ARBA" id="ARBA00023242"/>
    </source>
</evidence>
<feature type="compositionally biased region" description="Low complexity" evidence="6">
    <location>
        <begin position="9"/>
        <end position="19"/>
    </location>
</feature>
<keyword evidence="4" id="KW-0539">Nucleus</keyword>
<organism evidence="8 9">
    <name type="scientific">Panagrolaimus superbus</name>
    <dbReference type="NCBI Taxonomy" id="310955"/>
    <lineage>
        <taxon>Eukaryota</taxon>
        <taxon>Metazoa</taxon>
        <taxon>Ecdysozoa</taxon>
        <taxon>Nematoda</taxon>
        <taxon>Chromadorea</taxon>
        <taxon>Rhabditida</taxon>
        <taxon>Tylenchina</taxon>
        <taxon>Panagrolaimomorpha</taxon>
        <taxon>Panagrolaimoidea</taxon>
        <taxon>Panagrolaimidae</taxon>
        <taxon>Panagrolaimus</taxon>
    </lineage>
</organism>
<dbReference type="InterPro" id="IPR027417">
    <property type="entry name" value="P-loop_NTPase"/>
</dbReference>
<evidence type="ECO:0000256" key="6">
    <source>
        <dbReference type="SAM" id="MobiDB-lite"/>
    </source>
</evidence>
<dbReference type="GO" id="GO:0005634">
    <property type="term" value="C:nucleus"/>
    <property type="evidence" value="ECO:0007669"/>
    <property type="project" value="UniProtKB-SubCell"/>
</dbReference>
<dbReference type="Pfam" id="PF02463">
    <property type="entry name" value="SMC_N"/>
    <property type="match status" value="1"/>
</dbReference>
<keyword evidence="2" id="KW-0547">Nucleotide-binding</keyword>
<dbReference type="Proteomes" id="UP000887577">
    <property type="component" value="Unplaced"/>
</dbReference>
<feature type="region of interest" description="Disordered" evidence="6">
    <location>
        <begin position="1"/>
        <end position="22"/>
    </location>
</feature>
<dbReference type="WBParaSite" id="PSU_v2.g2869.t1">
    <property type="protein sequence ID" value="PSU_v2.g2869.t1"/>
    <property type="gene ID" value="PSU_v2.g2869"/>
</dbReference>
<name>A0A914YS78_9BILA</name>
<evidence type="ECO:0000313" key="9">
    <source>
        <dbReference type="WBParaSite" id="PSU_v2.g2869.t1"/>
    </source>
</evidence>
<dbReference type="GO" id="GO:0000796">
    <property type="term" value="C:condensin complex"/>
    <property type="evidence" value="ECO:0007669"/>
    <property type="project" value="TreeGrafter"/>
</dbReference>
<evidence type="ECO:0000256" key="2">
    <source>
        <dbReference type="ARBA" id="ARBA00022741"/>
    </source>
</evidence>
<evidence type="ECO:0000256" key="5">
    <source>
        <dbReference type="SAM" id="Coils"/>
    </source>
</evidence>
<feature type="coiled-coil region" evidence="5">
    <location>
        <begin position="320"/>
        <end position="410"/>
    </location>
</feature>
<dbReference type="GO" id="GO:0005524">
    <property type="term" value="F:ATP binding"/>
    <property type="evidence" value="ECO:0007669"/>
    <property type="project" value="UniProtKB-KW"/>
</dbReference>
<evidence type="ECO:0000259" key="7">
    <source>
        <dbReference type="Pfam" id="PF02463"/>
    </source>
</evidence>
<proteinExistence type="predicted"/>
<sequence length="495" mass="56312">MPPKRITKKQQQQALNNQAGPPEAVTNVAERQELLKELEEAQDIFSIIIPPKPELSTNGSCLLITHIDIVDFKSYSGKQTIGPFHHALSCIVGPNGSGKSNVIDSLLFVFGFRSNKIRAAKLNSFIHHSAKRTAESCSVVVNFKLFAKDFDDPLRAKVLDSFAIGRVVDQNNKSKYSLNGKTAQFKEIQTTLKNAGIDLDHNRFLILQGEVEQISLMKYKAEKEGEEGMLEYLDDIIGTSRYCKPIKLFSLKLELVGTERESQMNKLNLAEIDRQNLSEPVRELLELLVLENKISALKNKLFCLKRVEYSKKLTEAQPKIDEAQKHVDDKKKELEELLAKLKEQKKAIAKHQKEMDTKKQIVTDAEKRLGDEKLKLQKFDLTLNKTKARKEEKEKEIVKEEKKISTLTDRPEKNNAEVEELKVELDEVKTVIEKKLPALQESLAQCQQKTDELNNDRNKIGEKLAAAKKKEDEANAELTLAQSKKIAMTEELKRR</sequence>
<evidence type="ECO:0000256" key="1">
    <source>
        <dbReference type="ARBA" id="ARBA00004123"/>
    </source>
</evidence>
<dbReference type="PANTHER" id="PTHR18937:SF172">
    <property type="entry name" value="STRUCTURAL MAINTENANCE OF CHROMOSOMES PROTEIN"/>
    <property type="match status" value="1"/>
</dbReference>
<keyword evidence="5" id="KW-0175">Coiled coil</keyword>
<dbReference type="AlphaFoldDB" id="A0A914YS78"/>
<feature type="domain" description="RecF/RecN/SMC N-terminal" evidence="7">
    <location>
        <begin position="64"/>
        <end position="254"/>
    </location>
</feature>
<accession>A0A914YS78</accession>
<protein>
    <submittedName>
        <fullName evidence="9">RecF/RecN/SMC N-terminal domain-containing protein</fullName>
    </submittedName>
</protein>
<feature type="coiled-coil region" evidence="5">
    <location>
        <begin position="436"/>
        <end position="484"/>
    </location>
</feature>
<evidence type="ECO:0000313" key="8">
    <source>
        <dbReference type="Proteomes" id="UP000887577"/>
    </source>
</evidence>
<dbReference type="Gene3D" id="3.40.50.300">
    <property type="entry name" value="P-loop containing nucleotide triphosphate hydrolases"/>
    <property type="match status" value="1"/>
</dbReference>
<comment type="subcellular location">
    <subcellularLocation>
        <location evidence="1">Nucleus</location>
    </subcellularLocation>
</comment>